<dbReference type="InterPro" id="IPR052202">
    <property type="entry name" value="Yeast_MetPath_Reg"/>
</dbReference>
<reference evidence="10 11" key="1">
    <citation type="journal article" date="2018" name="IMA Fungus">
        <title>IMA Genome-F 9: Draft genome sequence of Annulohypoxylon stygium, Aspergillus mulundensis, Berkeleyomyces basicola (syn. Thielaviopsis basicola), Ceratocystis smalleyi, two Cercospora beticola strains, Coleophoma cylindrospora, Fusarium fracticaudum, Phialophora cf. hyalina, and Morchella septimelata.</title>
        <authorList>
            <person name="Wingfield B.D."/>
            <person name="Bills G.F."/>
            <person name="Dong Y."/>
            <person name="Huang W."/>
            <person name="Nel W.J."/>
            <person name="Swalarsk-Parry B.S."/>
            <person name="Vaghefi N."/>
            <person name="Wilken P.M."/>
            <person name="An Z."/>
            <person name="de Beer Z.W."/>
            <person name="De Vos L."/>
            <person name="Chen L."/>
            <person name="Duong T.A."/>
            <person name="Gao Y."/>
            <person name="Hammerbacher A."/>
            <person name="Kikkert J.R."/>
            <person name="Li Y."/>
            <person name="Li H."/>
            <person name="Li K."/>
            <person name="Li Q."/>
            <person name="Liu X."/>
            <person name="Ma X."/>
            <person name="Naidoo K."/>
            <person name="Pethybridge S.J."/>
            <person name="Sun J."/>
            <person name="Steenkamp E.T."/>
            <person name="van der Nest M.A."/>
            <person name="van Wyk S."/>
            <person name="Wingfield M.J."/>
            <person name="Xiong C."/>
            <person name="Yue Q."/>
            <person name="Zhang X."/>
        </authorList>
    </citation>
    <scope>NUCLEOTIDE SEQUENCE [LARGE SCALE GENOMIC DNA]</scope>
    <source>
        <strain evidence="10 11">BP6252</strain>
    </source>
</reference>
<dbReference type="Pfam" id="PF00172">
    <property type="entry name" value="Zn_clus"/>
    <property type="match status" value="1"/>
</dbReference>
<keyword evidence="6" id="KW-0804">Transcription</keyword>
<evidence type="ECO:0000256" key="6">
    <source>
        <dbReference type="ARBA" id="ARBA00023163"/>
    </source>
</evidence>
<feature type="region of interest" description="Disordered" evidence="8">
    <location>
        <begin position="1"/>
        <end position="32"/>
    </location>
</feature>
<dbReference type="CDD" id="cd00067">
    <property type="entry name" value="GAL4"/>
    <property type="match status" value="1"/>
</dbReference>
<dbReference type="GO" id="GO:0043565">
    <property type="term" value="F:sequence-specific DNA binding"/>
    <property type="evidence" value="ECO:0007669"/>
    <property type="project" value="TreeGrafter"/>
</dbReference>
<evidence type="ECO:0000256" key="5">
    <source>
        <dbReference type="ARBA" id="ARBA00023125"/>
    </source>
</evidence>
<organism evidence="10 11">
    <name type="scientific">Coleophoma cylindrospora</name>
    <dbReference type="NCBI Taxonomy" id="1849047"/>
    <lineage>
        <taxon>Eukaryota</taxon>
        <taxon>Fungi</taxon>
        <taxon>Dikarya</taxon>
        <taxon>Ascomycota</taxon>
        <taxon>Pezizomycotina</taxon>
        <taxon>Leotiomycetes</taxon>
        <taxon>Helotiales</taxon>
        <taxon>Dermateaceae</taxon>
        <taxon>Coleophoma</taxon>
    </lineage>
</organism>
<evidence type="ECO:0000256" key="7">
    <source>
        <dbReference type="ARBA" id="ARBA00023242"/>
    </source>
</evidence>
<dbReference type="Proteomes" id="UP000256645">
    <property type="component" value="Unassembled WGS sequence"/>
</dbReference>
<comment type="caution">
    <text evidence="10">The sequence shown here is derived from an EMBL/GenBank/DDBJ whole genome shotgun (WGS) entry which is preliminary data.</text>
</comment>
<keyword evidence="4" id="KW-0805">Transcription regulation</keyword>
<keyword evidence="5" id="KW-0238">DNA-binding</keyword>
<protein>
    <recommendedName>
        <fullName evidence="9">Zn(2)-C6 fungal-type domain-containing protein</fullName>
    </recommendedName>
</protein>
<comment type="subcellular location">
    <subcellularLocation>
        <location evidence="1">Nucleus</location>
    </subcellularLocation>
</comment>
<dbReference type="InterPro" id="IPR007219">
    <property type="entry name" value="XnlR_reg_dom"/>
</dbReference>
<evidence type="ECO:0000256" key="2">
    <source>
        <dbReference type="ARBA" id="ARBA00022723"/>
    </source>
</evidence>
<keyword evidence="3" id="KW-0862">Zinc</keyword>
<keyword evidence="2" id="KW-0479">Metal-binding</keyword>
<dbReference type="InterPro" id="IPR036864">
    <property type="entry name" value="Zn2-C6_fun-type_DNA-bd_sf"/>
</dbReference>
<evidence type="ECO:0000313" key="10">
    <source>
        <dbReference type="EMBL" id="RDW57600.1"/>
    </source>
</evidence>
<evidence type="ECO:0000259" key="9">
    <source>
        <dbReference type="PROSITE" id="PS50048"/>
    </source>
</evidence>
<dbReference type="GO" id="GO:0045944">
    <property type="term" value="P:positive regulation of transcription by RNA polymerase II"/>
    <property type="evidence" value="ECO:0007669"/>
    <property type="project" value="TreeGrafter"/>
</dbReference>
<dbReference type="GO" id="GO:0000981">
    <property type="term" value="F:DNA-binding transcription factor activity, RNA polymerase II-specific"/>
    <property type="evidence" value="ECO:0007669"/>
    <property type="project" value="InterPro"/>
</dbReference>
<dbReference type="PANTHER" id="PTHR47782">
    <property type="entry name" value="ZN(II)2CYS6 TRANSCRIPTION FACTOR (EUROFUNG)-RELATED"/>
    <property type="match status" value="1"/>
</dbReference>
<dbReference type="SUPFAM" id="SSF57701">
    <property type="entry name" value="Zn2/Cys6 DNA-binding domain"/>
    <property type="match status" value="1"/>
</dbReference>
<feature type="domain" description="Zn(2)-C6 fungal-type" evidence="9">
    <location>
        <begin position="48"/>
        <end position="78"/>
    </location>
</feature>
<dbReference type="SMART" id="SM00906">
    <property type="entry name" value="Fungal_trans"/>
    <property type="match status" value="1"/>
</dbReference>
<dbReference type="PROSITE" id="PS00463">
    <property type="entry name" value="ZN2_CY6_FUNGAL_1"/>
    <property type="match status" value="1"/>
</dbReference>
<keyword evidence="11" id="KW-1185">Reference proteome</keyword>
<accession>A0A3D8Q7F9</accession>
<keyword evidence="7" id="KW-0539">Nucleus</keyword>
<dbReference type="GO" id="GO:0005634">
    <property type="term" value="C:nucleus"/>
    <property type="evidence" value="ECO:0007669"/>
    <property type="project" value="UniProtKB-SubCell"/>
</dbReference>
<dbReference type="Gene3D" id="4.10.240.10">
    <property type="entry name" value="Zn(2)-C6 fungal-type DNA-binding domain"/>
    <property type="match status" value="1"/>
</dbReference>
<dbReference type="InterPro" id="IPR001138">
    <property type="entry name" value="Zn2Cys6_DnaBD"/>
</dbReference>
<dbReference type="Pfam" id="PF04082">
    <property type="entry name" value="Fungal_trans"/>
    <property type="match status" value="1"/>
</dbReference>
<dbReference type="CDD" id="cd12148">
    <property type="entry name" value="fungal_TF_MHR"/>
    <property type="match status" value="1"/>
</dbReference>
<evidence type="ECO:0000256" key="8">
    <source>
        <dbReference type="SAM" id="MobiDB-lite"/>
    </source>
</evidence>
<evidence type="ECO:0000313" key="11">
    <source>
        <dbReference type="Proteomes" id="UP000256645"/>
    </source>
</evidence>
<dbReference type="GO" id="GO:0008270">
    <property type="term" value="F:zinc ion binding"/>
    <property type="evidence" value="ECO:0007669"/>
    <property type="project" value="InterPro"/>
</dbReference>
<feature type="compositionally biased region" description="Low complexity" evidence="8">
    <location>
        <begin position="19"/>
        <end position="32"/>
    </location>
</feature>
<dbReference type="GO" id="GO:0006351">
    <property type="term" value="P:DNA-templated transcription"/>
    <property type="evidence" value="ECO:0007669"/>
    <property type="project" value="InterPro"/>
</dbReference>
<gene>
    <name evidence="10" type="ORF">BP6252_13682</name>
</gene>
<feature type="compositionally biased region" description="Basic and acidic residues" evidence="8">
    <location>
        <begin position="1"/>
        <end position="18"/>
    </location>
</feature>
<dbReference type="PANTHER" id="PTHR47782:SF2">
    <property type="entry name" value="TRANSCRIPTION FACTOR, PUTATIVE (AFU_ORTHOLOGUE AFUA_4G12570)-RELATED"/>
    <property type="match status" value="1"/>
</dbReference>
<evidence type="ECO:0000256" key="3">
    <source>
        <dbReference type="ARBA" id="ARBA00022833"/>
    </source>
</evidence>
<dbReference type="PROSITE" id="PS50048">
    <property type="entry name" value="ZN2_CY6_FUNGAL_2"/>
    <property type="match status" value="1"/>
</dbReference>
<dbReference type="EMBL" id="PDLM01000019">
    <property type="protein sequence ID" value="RDW57600.1"/>
    <property type="molecule type" value="Genomic_DNA"/>
</dbReference>
<dbReference type="OrthoDB" id="25921at2759"/>
<evidence type="ECO:0000256" key="1">
    <source>
        <dbReference type="ARBA" id="ARBA00004123"/>
    </source>
</evidence>
<dbReference type="AlphaFoldDB" id="A0A3D8Q7F9"/>
<dbReference type="SMART" id="SM00066">
    <property type="entry name" value="GAL4"/>
    <property type="match status" value="1"/>
</dbReference>
<dbReference type="STRING" id="1849047.A0A3D8Q7F9"/>
<evidence type="ECO:0000256" key="4">
    <source>
        <dbReference type="ARBA" id="ARBA00023015"/>
    </source>
</evidence>
<name>A0A3D8Q7F9_9HELO</name>
<sequence length="642" mass="72686">MESHQDQEELQEVEREDLSISPASSPADASSLANVDDKLRASIELLPSCQRCKRLRRKCDTNLPSCRLCQKAKVECSFYDHSLQQVLPRSYVLSLLTRAQELKARRYPDGAKATNTADILLHPPSTPRHFLVNRTAQNFDNHFMLSTTTDSSYHFFGSSSVFVLSVSVAARVFDDPAQFQRPESPLFDLNYSDEGINDSTAVANTRISIPSRDMLLTLIAHYMSTLNTLYPFIDESSIQADLDVYMENQVSETSFGTKLSGKQAYQYFRITMICAIACANKSRHKSYLVASDDDFYAKGLKYVEAVTSQASGESLQALMLLIVYCLFHPRKGDIWKLLDYACRLSVELGYHTELPSDQDSNKEMAIRRSTFWGLYTIERIVGQIFGRPSDLPEQIITTEYPGILAAGSPTDQMSVQVFSAAHHYRLVYLRSEIYREIYLPTDRHVHDLEWFIDHYFSLSQWYEEIQINESLAGVGTSTCNVAFHSTIVFLFQPLILKALSQIRETELESKALRITPSENYHSACQLIRTYEKVMRAPDDTALGVYPMTIMSAHYIYLAGLTIMAHAQLSLDGRIQSLGPLVRGSSERAPQPMDYSNIFEISGSCLVLLNWCAGTWRGMDGMLDMYRRLSERVLPMLARQGLA</sequence>
<proteinExistence type="predicted"/>